<accession>A0A1L6TB14</accession>
<dbReference type="AlphaFoldDB" id="A0A1L6TB14"/>
<evidence type="ECO:0000313" key="2">
    <source>
        <dbReference type="Proteomes" id="UP000029558"/>
    </source>
</evidence>
<sequence>MKFIKLKQKFILVLQLVDGLSGRGATKHQGKARSTEDKKDLVSEVEKILSVGFLEGLSAVVTDSGRSKQAEVLTRTRENIASLLEDSEVKEKLGLLTTAKIAHFEVVYKYLLGEEGEELDALVQALFAQKSTNSQEIDFCRYEAVEGLNSHFELKANIRPRKEFFVKFYHEMKRANSEISDAKETIEEINKKKSAADSSARRKTNLVTSQSDVLTSIATLYIQGDRERGLKSHSESYFNKIFGPYLEFNGGSPVIAPGYSLVDGNSDFEQILAGIVDNCQRKRTFWARVWGKLQAGKISALLLEAADKDCSKTALKINSGNVRAREAFSSNWIGNKPSECQAEAKALLDEFNRDKHLLKILPKTIEAGEAKKAKLLDDFARKVADYGKELKSAFNAIRSFRLLVQKAEKKGAAVGGLDSQVKDAEGGEKPQQATFLQKELQLTGERKVDGAIIVKHIEGIADNEQLLSLYDKLKEKEYLIKGNLLRIFSHFRTTMSGEAVKCSETWHTIEAAFTNRVRSNHQAMDGSEQGWTQLVTNYPFLRNHMQAQIVAASDVLLFRPALEQSTEVSPEELSCMAHL</sequence>
<dbReference type="Proteomes" id="UP000029558">
    <property type="component" value="Chromosome"/>
</dbReference>
<dbReference type="RefSeq" id="WP_017378249.1">
    <property type="nucleotide sequence ID" value="NZ_CP012508.1"/>
</dbReference>
<proteinExistence type="predicted"/>
<protein>
    <submittedName>
        <fullName evidence="1">Uncharacterized protein</fullName>
    </submittedName>
</protein>
<reference evidence="1 2" key="1">
    <citation type="journal article" date="2014" name="Genome Announc.">
        <title>Comparative Genome Analysis of Two Isolates of the Fish Pathogen Piscirickettsia salmonis from Different Hosts Reveals Major Differences in Virulence-Associated Secretion Systems.</title>
        <authorList>
            <person name="Bohle H."/>
            <person name="Henriquez P."/>
            <person name="Grothusen H."/>
            <person name="Navas E."/>
            <person name="Sandoval A."/>
            <person name="Bustamante F."/>
            <person name="Bustos P."/>
            <person name="Mancilla M."/>
        </authorList>
    </citation>
    <scope>NUCLEOTIDE SEQUENCE [LARGE SCALE GENOMIC DNA]</scope>
    <source>
        <strain evidence="2">B1-32597</strain>
    </source>
</reference>
<name>A0A1L6TB14_PISSA</name>
<organism evidence="1 2">
    <name type="scientific">Piscirickettsia salmonis</name>
    <dbReference type="NCBI Taxonomy" id="1238"/>
    <lineage>
        <taxon>Bacteria</taxon>
        <taxon>Pseudomonadati</taxon>
        <taxon>Pseudomonadota</taxon>
        <taxon>Gammaproteobacteria</taxon>
        <taxon>Thiotrichales</taxon>
        <taxon>Piscirickettsiaceae</taxon>
        <taxon>Piscirickettsia</taxon>
    </lineage>
</organism>
<evidence type="ECO:0000313" key="1">
    <source>
        <dbReference type="EMBL" id="ALB22483.1"/>
    </source>
</evidence>
<gene>
    <name evidence="1" type="ORF">KU39_1301</name>
</gene>
<dbReference type="EMBL" id="CP012508">
    <property type="protein sequence ID" value="ALB22483.1"/>
    <property type="molecule type" value="Genomic_DNA"/>
</dbReference>